<reference evidence="2 3" key="1">
    <citation type="submission" date="2020-07" db="EMBL/GenBank/DDBJ databases">
        <title>Telomere length de novo assembly of all 7 chromosomes of the fungus, Metarhizium brunneum, using a novel assembly pipeline.</title>
        <authorList>
            <person name="Saud z."/>
            <person name="Kortsinoglou A."/>
            <person name="Kouvelis V.N."/>
            <person name="Butt T.M."/>
        </authorList>
    </citation>
    <scope>NUCLEOTIDE SEQUENCE [LARGE SCALE GENOMIC DNA]</scope>
    <source>
        <strain evidence="2 3">4556</strain>
    </source>
</reference>
<dbReference type="Proteomes" id="UP000510686">
    <property type="component" value="Chromosome 7"/>
</dbReference>
<dbReference type="EMBL" id="CP058938">
    <property type="protein sequence ID" value="QLI74211.1"/>
    <property type="molecule type" value="Genomic_DNA"/>
</dbReference>
<feature type="region of interest" description="Disordered" evidence="1">
    <location>
        <begin position="1"/>
        <end position="20"/>
    </location>
</feature>
<evidence type="ECO:0000313" key="3">
    <source>
        <dbReference type="Proteomes" id="UP000510686"/>
    </source>
</evidence>
<gene>
    <name evidence="2" type="ORF">G6M90_00g108900</name>
</gene>
<dbReference type="AlphaFoldDB" id="A0A7D5V5J0"/>
<organism evidence="2 3">
    <name type="scientific">Metarhizium brunneum</name>
    <dbReference type="NCBI Taxonomy" id="500148"/>
    <lineage>
        <taxon>Eukaryota</taxon>
        <taxon>Fungi</taxon>
        <taxon>Dikarya</taxon>
        <taxon>Ascomycota</taxon>
        <taxon>Pezizomycotina</taxon>
        <taxon>Sordariomycetes</taxon>
        <taxon>Hypocreomycetidae</taxon>
        <taxon>Hypocreales</taxon>
        <taxon>Clavicipitaceae</taxon>
        <taxon>Metarhizium</taxon>
    </lineage>
</organism>
<proteinExistence type="predicted"/>
<dbReference type="OrthoDB" id="4936804at2759"/>
<protein>
    <submittedName>
        <fullName evidence="2">Uncharacterized protein</fullName>
    </submittedName>
</protein>
<keyword evidence="3" id="KW-1185">Reference proteome</keyword>
<dbReference type="GeneID" id="26243347"/>
<evidence type="ECO:0000256" key="1">
    <source>
        <dbReference type="SAM" id="MobiDB-lite"/>
    </source>
</evidence>
<dbReference type="RefSeq" id="XP_065987839.1">
    <property type="nucleotide sequence ID" value="XM_066131765.1"/>
</dbReference>
<accession>A0A7D5V5J0</accession>
<name>A0A7D5V5J0_9HYPO</name>
<evidence type="ECO:0000313" key="2">
    <source>
        <dbReference type="EMBL" id="QLI74211.1"/>
    </source>
</evidence>
<dbReference type="KEGG" id="mbrn:26243347"/>
<sequence>MVAQTPSPDEKPSMSTMADNLTAQSEKVLEYGEARLALLNSDDPGIDADRFVINRYDLHQGKIIDQPRGASLPCKRAGVPCVAVNTNAKDAESKGPTVEKTQDGELIAETSKKSKESFNCLLEEYNFSSVAKQDKLYTKLSTRLPEFTAPRVDRIAGFTNKIARGALAVAGLALYGKAVADVFSSDASVLDKAGHRGIHPARNWLRRIARRRRVRHATYQILTLFQASQLTGDLHAAHRVLSENATISAAAQQDQGNADVGAHVRPELKRQICATIAEAKHQLHVKLEGIALNYTVKLGREFKKQFLDEWFGHLPCAHLGRDYPRIAPCYKTLQEQVNKARNTPLPLYEEQVKAAVKEAMERLAAPAPCQCEQGRKKGKCEFGDCQGPKLEGHPRDAGGRVYITDVPSLEMARRVSISESCQAVFTTSHGPGSAGETGRPLWCTPG</sequence>
<feature type="region of interest" description="Disordered" evidence="1">
    <location>
        <begin position="427"/>
        <end position="446"/>
    </location>
</feature>